<evidence type="ECO:0000313" key="4">
    <source>
        <dbReference type="EMBL" id="MVT24826.1"/>
    </source>
</evidence>
<feature type="transmembrane region" description="Helical" evidence="2">
    <location>
        <begin position="29"/>
        <end position="52"/>
    </location>
</feature>
<comment type="similarity">
    <text evidence="1">Belongs to the peptidase A24 family.</text>
</comment>
<comment type="caution">
    <text evidence="4">The sequence shown here is derived from an EMBL/GenBank/DDBJ whole genome shotgun (WGS) entry which is preliminary data.</text>
</comment>
<accession>A0A7K1UEN1</accession>
<protein>
    <submittedName>
        <fullName evidence="4">Prepilin peptidase</fullName>
    </submittedName>
</protein>
<feature type="transmembrane region" description="Helical" evidence="2">
    <location>
        <begin position="120"/>
        <end position="146"/>
    </location>
</feature>
<dbReference type="GO" id="GO:0005886">
    <property type="term" value="C:plasma membrane"/>
    <property type="evidence" value="ECO:0007669"/>
    <property type="project" value="TreeGrafter"/>
</dbReference>
<dbReference type="PANTHER" id="PTHR30487:SF0">
    <property type="entry name" value="PREPILIN LEADER PEPTIDASE_N-METHYLTRANSFERASE-RELATED"/>
    <property type="match status" value="1"/>
</dbReference>
<keyword evidence="2" id="KW-0812">Transmembrane</keyword>
<keyword evidence="5" id="KW-1185">Reference proteome</keyword>
<dbReference type="Proteomes" id="UP000460157">
    <property type="component" value="Unassembled WGS sequence"/>
</dbReference>
<organism evidence="4 5">
    <name type="scientific">Nesterenkonia alkaliphila</name>
    <dbReference type="NCBI Taxonomy" id="1463631"/>
    <lineage>
        <taxon>Bacteria</taxon>
        <taxon>Bacillati</taxon>
        <taxon>Actinomycetota</taxon>
        <taxon>Actinomycetes</taxon>
        <taxon>Micrococcales</taxon>
        <taxon>Micrococcaceae</taxon>
        <taxon>Nesterenkonia</taxon>
    </lineage>
</organism>
<dbReference type="InterPro" id="IPR000045">
    <property type="entry name" value="Prepilin_IV_endopep_pep"/>
</dbReference>
<sequence>MWSPRSESWRPNVFSLISELLTSGSAAQIVAGVLLLAGGAAFALCGTALAFIDINQHRLPNRIVYPWAGFTVGLLVLVTFLLTDLGALGRALGAGLAWGLLFLVIRLIHPPSIGMGDVKLAVVLGMYTGFLGWEVLLGGVVLSFLLGGLVSVWLLVSRRAVSTSRIAFGPFLILGAAGALVFS</sequence>
<name>A0A7K1UEN1_9MICC</name>
<feature type="transmembrane region" description="Helical" evidence="2">
    <location>
        <begin position="64"/>
        <end position="82"/>
    </location>
</feature>
<evidence type="ECO:0000313" key="5">
    <source>
        <dbReference type="Proteomes" id="UP000460157"/>
    </source>
</evidence>
<feature type="transmembrane region" description="Helical" evidence="2">
    <location>
        <begin position="166"/>
        <end position="182"/>
    </location>
</feature>
<dbReference type="PANTHER" id="PTHR30487">
    <property type="entry name" value="TYPE 4 PREPILIN-LIKE PROTEINS LEADER PEPTIDE-PROCESSING ENZYME"/>
    <property type="match status" value="1"/>
</dbReference>
<reference evidence="4 5" key="1">
    <citation type="submission" date="2019-12" db="EMBL/GenBank/DDBJ databases">
        <title>Nesterenkonia muleiensis sp. nov., a novel actinobacterium isolated from sap of Populus euphratica.</title>
        <authorList>
            <person name="Wang R."/>
        </authorList>
    </citation>
    <scope>NUCLEOTIDE SEQUENCE [LARGE SCALE GENOMIC DNA]</scope>
    <source>
        <strain evidence="4 5">F10</strain>
    </source>
</reference>
<evidence type="ECO:0000259" key="3">
    <source>
        <dbReference type="Pfam" id="PF01478"/>
    </source>
</evidence>
<evidence type="ECO:0000256" key="2">
    <source>
        <dbReference type="SAM" id="Phobius"/>
    </source>
</evidence>
<keyword evidence="2" id="KW-1133">Transmembrane helix</keyword>
<dbReference type="InterPro" id="IPR050882">
    <property type="entry name" value="Prepilin_peptidase/N-MTase"/>
</dbReference>
<gene>
    <name evidence="4" type="ORF">GNZ21_00360</name>
</gene>
<dbReference type="GO" id="GO:0004190">
    <property type="term" value="F:aspartic-type endopeptidase activity"/>
    <property type="evidence" value="ECO:0007669"/>
    <property type="project" value="InterPro"/>
</dbReference>
<dbReference type="EMBL" id="WRPM01000004">
    <property type="protein sequence ID" value="MVT24826.1"/>
    <property type="molecule type" value="Genomic_DNA"/>
</dbReference>
<feature type="domain" description="Prepilin type IV endopeptidase peptidase" evidence="3">
    <location>
        <begin position="41"/>
        <end position="151"/>
    </location>
</feature>
<dbReference type="Pfam" id="PF01478">
    <property type="entry name" value="Peptidase_A24"/>
    <property type="match status" value="1"/>
</dbReference>
<evidence type="ECO:0000256" key="1">
    <source>
        <dbReference type="ARBA" id="ARBA00005801"/>
    </source>
</evidence>
<dbReference type="Gene3D" id="1.20.120.1220">
    <property type="match status" value="1"/>
</dbReference>
<keyword evidence="2" id="KW-0472">Membrane</keyword>
<dbReference type="GO" id="GO:0006465">
    <property type="term" value="P:signal peptide processing"/>
    <property type="evidence" value="ECO:0007669"/>
    <property type="project" value="TreeGrafter"/>
</dbReference>
<proteinExistence type="inferred from homology"/>
<dbReference type="AlphaFoldDB" id="A0A7K1UEN1"/>
<feature type="transmembrane region" description="Helical" evidence="2">
    <location>
        <begin position="88"/>
        <end position="108"/>
    </location>
</feature>